<dbReference type="Pfam" id="PF06969">
    <property type="entry name" value="HemN_C"/>
    <property type="match status" value="1"/>
</dbReference>
<evidence type="ECO:0000256" key="1">
    <source>
        <dbReference type="ARBA" id="ARBA00001966"/>
    </source>
</evidence>
<evidence type="ECO:0000256" key="2">
    <source>
        <dbReference type="ARBA" id="ARBA00006100"/>
    </source>
</evidence>
<dbReference type="InterPro" id="IPR006638">
    <property type="entry name" value="Elp3/MiaA/NifB-like_rSAM"/>
</dbReference>
<dbReference type="SFLD" id="SFLDG01065">
    <property type="entry name" value="anaerobic_coproporphyrinogen-I"/>
    <property type="match status" value="1"/>
</dbReference>
<comment type="function">
    <text evidence="10">Probably acts as a heme chaperone, transferring heme to an unknown acceptor. Binds one molecule of heme per monomer, possibly covalently. Binds 1 [4Fe-4S] cluster. The cluster is coordinated with 3 cysteines and an exchangeable S-adenosyl-L-methionine.</text>
</comment>
<dbReference type="InterPro" id="IPR010723">
    <property type="entry name" value="HemN_C"/>
</dbReference>
<evidence type="ECO:0000313" key="13">
    <source>
        <dbReference type="Proteomes" id="UP000295484"/>
    </source>
</evidence>
<comment type="caution">
    <text evidence="12">The sequence shown here is derived from an EMBL/GenBank/DDBJ whole genome shotgun (WGS) entry which is preliminary data.</text>
</comment>
<keyword evidence="4 10" id="KW-0349">Heme</keyword>
<protein>
    <recommendedName>
        <fullName evidence="3 10">Heme chaperone HemW</fullName>
    </recommendedName>
</protein>
<evidence type="ECO:0000256" key="10">
    <source>
        <dbReference type="RuleBase" id="RU364116"/>
    </source>
</evidence>
<dbReference type="InterPro" id="IPR034505">
    <property type="entry name" value="Coproporphyrinogen-III_oxidase"/>
</dbReference>
<reference evidence="12 13" key="1">
    <citation type="submission" date="2019-03" db="EMBL/GenBank/DDBJ databases">
        <title>Genomic Encyclopedia of Type Strains, Phase IV (KMG-IV): sequencing the most valuable type-strain genomes for metagenomic binning, comparative biology and taxonomic classification.</title>
        <authorList>
            <person name="Goeker M."/>
        </authorList>
    </citation>
    <scope>NUCLEOTIDE SEQUENCE [LARGE SCALE GENOMIC DNA]</scope>
    <source>
        <strain evidence="12 13">JA181</strain>
    </source>
</reference>
<keyword evidence="5 10" id="KW-0949">S-adenosyl-L-methionine</keyword>
<feature type="domain" description="Radical SAM core" evidence="11">
    <location>
        <begin position="5"/>
        <end position="241"/>
    </location>
</feature>
<dbReference type="InterPro" id="IPR004559">
    <property type="entry name" value="HemW-like"/>
</dbReference>
<evidence type="ECO:0000259" key="11">
    <source>
        <dbReference type="PROSITE" id="PS51918"/>
    </source>
</evidence>
<dbReference type="SMART" id="SM00729">
    <property type="entry name" value="Elp3"/>
    <property type="match status" value="1"/>
</dbReference>
<keyword evidence="6 10" id="KW-0479">Metal-binding</keyword>
<evidence type="ECO:0000256" key="3">
    <source>
        <dbReference type="ARBA" id="ARBA00017228"/>
    </source>
</evidence>
<keyword evidence="7 10" id="KW-0408">Iron</keyword>
<dbReference type="GO" id="GO:0004109">
    <property type="term" value="F:coproporphyrinogen oxidase activity"/>
    <property type="evidence" value="ECO:0007669"/>
    <property type="project" value="InterPro"/>
</dbReference>
<keyword evidence="9 10" id="KW-0143">Chaperone</keyword>
<organism evidence="12 13">
    <name type="scientific">Rhodovulum visakhapatnamense</name>
    <dbReference type="NCBI Taxonomy" id="364297"/>
    <lineage>
        <taxon>Bacteria</taxon>
        <taxon>Pseudomonadati</taxon>
        <taxon>Pseudomonadota</taxon>
        <taxon>Alphaproteobacteria</taxon>
        <taxon>Rhodobacterales</taxon>
        <taxon>Paracoccaceae</taxon>
        <taxon>Rhodovulum</taxon>
    </lineage>
</organism>
<dbReference type="AlphaFoldDB" id="A0A4R8FY58"/>
<keyword evidence="10" id="KW-0004">4Fe-4S</keyword>
<dbReference type="GO" id="GO:0046872">
    <property type="term" value="F:metal ion binding"/>
    <property type="evidence" value="ECO:0007669"/>
    <property type="project" value="UniProtKB-UniRule"/>
</dbReference>
<dbReference type="PANTHER" id="PTHR13932:SF5">
    <property type="entry name" value="RADICAL S-ADENOSYL METHIONINE DOMAIN-CONTAINING PROTEIN 1, MITOCHONDRIAL"/>
    <property type="match status" value="1"/>
</dbReference>
<keyword evidence="8 10" id="KW-0411">Iron-sulfur</keyword>
<dbReference type="InterPro" id="IPR007197">
    <property type="entry name" value="rSAM"/>
</dbReference>
<evidence type="ECO:0000256" key="7">
    <source>
        <dbReference type="ARBA" id="ARBA00023004"/>
    </source>
</evidence>
<dbReference type="Gene3D" id="3.20.20.70">
    <property type="entry name" value="Aldolase class I"/>
    <property type="match status" value="1"/>
</dbReference>
<proteinExistence type="inferred from homology"/>
<dbReference type="Proteomes" id="UP000295484">
    <property type="component" value="Unassembled WGS sequence"/>
</dbReference>
<dbReference type="GO" id="GO:0051539">
    <property type="term" value="F:4 iron, 4 sulfur cluster binding"/>
    <property type="evidence" value="ECO:0007669"/>
    <property type="project" value="UniProtKB-UniRule"/>
</dbReference>
<keyword evidence="10" id="KW-0963">Cytoplasm</keyword>
<evidence type="ECO:0000256" key="6">
    <source>
        <dbReference type="ARBA" id="ARBA00022723"/>
    </source>
</evidence>
<evidence type="ECO:0000313" key="12">
    <source>
        <dbReference type="EMBL" id="TDX31941.1"/>
    </source>
</evidence>
<dbReference type="GO" id="GO:0006779">
    <property type="term" value="P:porphyrin-containing compound biosynthetic process"/>
    <property type="evidence" value="ECO:0007669"/>
    <property type="project" value="InterPro"/>
</dbReference>
<comment type="subcellular location">
    <subcellularLocation>
        <location evidence="10">Cytoplasm</location>
    </subcellularLocation>
</comment>
<accession>A0A4R8FY58</accession>
<dbReference type="NCBIfam" id="TIGR00539">
    <property type="entry name" value="hemN_rel"/>
    <property type="match status" value="1"/>
</dbReference>
<evidence type="ECO:0000256" key="8">
    <source>
        <dbReference type="ARBA" id="ARBA00023014"/>
    </source>
</evidence>
<evidence type="ECO:0000256" key="4">
    <source>
        <dbReference type="ARBA" id="ARBA00022617"/>
    </source>
</evidence>
<dbReference type="PANTHER" id="PTHR13932">
    <property type="entry name" value="COPROPORPHYRINIGEN III OXIDASE"/>
    <property type="match status" value="1"/>
</dbReference>
<sequence length="387" mass="41775">MTAEDWQEGGFGLYVHWPFCLSKCPYCDFNSHVSAEIDTKRWQDAYLSEIRRLAAETGPRVLNTVFFGGGTPSLMAPDLVGAILETARSVWTPANDMEITLEANPTSVEAGRFTGFAEAGVNRVSLGVQALNDADLRRLGRMHSVAEARAAFEIARARFPRVSFDLIYARQAQSLAAWREELTEALAMAADHLSMYQLTVEPGTAFGDRLARGGLKGLPDEDLGADLYALTQEICGAAGMPAYEVSNHARPGAESRHNLIYWQAGDYAGIGPGAHGRLTLDGARLATDTPLAPAAWLDRVARTGTGELSRSPVSPADQGVEYLMMGLRLARGLSLTRYERLAGVPLDSKEINELSELGLVRAEAGFLRATAAGRAVLNAVIRALLPD</sequence>
<dbReference type="PROSITE" id="PS51918">
    <property type="entry name" value="RADICAL_SAM"/>
    <property type="match status" value="1"/>
</dbReference>
<gene>
    <name evidence="12" type="ORF">EV657_104138</name>
</gene>
<dbReference type="GO" id="GO:0005737">
    <property type="term" value="C:cytoplasm"/>
    <property type="evidence" value="ECO:0007669"/>
    <property type="project" value="UniProtKB-SubCell"/>
</dbReference>
<name>A0A4R8FY58_9RHOB</name>
<evidence type="ECO:0000256" key="5">
    <source>
        <dbReference type="ARBA" id="ARBA00022691"/>
    </source>
</evidence>
<dbReference type="CDD" id="cd01335">
    <property type="entry name" value="Radical_SAM"/>
    <property type="match status" value="1"/>
</dbReference>
<comment type="cofactor">
    <cofactor evidence="1">
        <name>[4Fe-4S] cluster</name>
        <dbReference type="ChEBI" id="CHEBI:49883"/>
    </cofactor>
</comment>
<evidence type="ECO:0000256" key="9">
    <source>
        <dbReference type="ARBA" id="ARBA00023186"/>
    </source>
</evidence>
<dbReference type="EMBL" id="SOEB01000004">
    <property type="protein sequence ID" value="TDX31941.1"/>
    <property type="molecule type" value="Genomic_DNA"/>
</dbReference>
<dbReference type="SFLD" id="SFLDF00562">
    <property type="entry name" value="HemN-like__clustered_with_heat"/>
    <property type="match status" value="1"/>
</dbReference>
<dbReference type="RefSeq" id="WP_113669471.1">
    <property type="nucleotide sequence ID" value="NZ_SOEB01000004.1"/>
</dbReference>
<dbReference type="SUPFAM" id="SSF102114">
    <property type="entry name" value="Radical SAM enzymes"/>
    <property type="match status" value="1"/>
</dbReference>
<dbReference type="Pfam" id="PF04055">
    <property type="entry name" value="Radical_SAM"/>
    <property type="match status" value="1"/>
</dbReference>
<dbReference type="InterPro" id="IPR013785">
    <property type="entry name" value="Aldolase_TIM"/>
</dbReference>
<dbReference type="SFLD" id="SFLDS00029">
    <property type="entry name" value="Radical_SAM"/>
    <property type="match status" value="1"/>
</dbReference>
<dbReference type="InterPro" id="IPR058240">
    <property type="entry name" value="rSAM_sf"/>
</dbReference>
<dbReference type="SFLD" id="SFLDF00288">
    <property type="entry name" value="HemN-like__clustered_with_nucl"/>
    <property type="match status" value="1"/>
</dbReference>
<comment type="similarity">
    <text evidence="2">Belongs to the anaerobic coproporphyrinogen-III oxidase family. HemW subfamily.</text>
</comment>